<feature type="short sequence motif" description="DGA/G" evidence="5">
    <location>
        <begin position="156"/>
        <end position="158"/>
    </location>
</feature>
<dbReference type="InterPro" id="IPR050301">
    <property type="entry name" value="NTE"/>
</dbReference>
<evidence type="ECO:0000313" key="8">
    <source>
        <dbReference type="EMBL" id="PXX71624.1"/>
    </source>
</evidence>
<reference evidence="8 9" key="1">
    <citation type="submission" date="2018-05" db="EMBL/GenBank/DDBJ databases">
        <title>Genomic Encyclopedia of Type Strains, Phase IV (KMG-IV): sequencing the most valuable type-strain genomes for metagenomic binning, comparative biology and taxonomic classification.</title>
        <authorList>
            <person name="Goeker M."/>
        </authorList>
    </citation>
    <scope>NUCLEOTIDE SEQUENCE [LARGE SCALE GENOMIC DNA]</scope>
    <source>
        <strain evidence="8 9">DSM 44704</strain>
    </source>
</reference>
<feature type="active site" description="Proton acceptor" evidence="5">
    <location>
        <position position="156"/>
    </location>
</feature>
<keyword evidence="2 5" id="KW-0378">Hydrolase</keyword>
<dbReference type="EMBL" id="QJKF01000001">
    <property type="protein sequence ID" value="PXX71624.1"/>
    <property type="molecule type" value="Genomic_DNA"/>
</dbReference>
<evidence type="ECO:0000313" key="9">
    <source>
        <dbReference type="Proteomes" id="UP000247569"/>
    </source>
</evidence>
<name>A0A318L0H3_9NOCA</name>
<evidence type="ECO:0000256" key="1">
    <source>
        <dbReference type="ARBA" id="ARBA00006636"/>
    </source>
</evidence>
<accession>A0A318L0H3</accession>
<dbReference type="PROSITE" id="PS51635">
    <property type="entry name" value="PNPLA"/>
    <property type="match status" value="1"/>
</dbReference>
<comment type="similarity">
    <text evidence="1">Belongs to the NTE family.</text>
</comment>
<keyword evidence="4 5" id="KW-0443">Lipid metabolism</keyword>
<protein>
    <submittedName>
        <fullName evidence="8">NTE family protein</fullName>
    </submittedName>
</protein>
<dbReference type="Proteomes" id="UP000247569">
    <property type="component" value="Unassembled WGS sequence"/>
</dbReference>
<dbReference type="Gene3D" id="3.40.1090.10">
    <property type="entry name" value="Cytosolic phospholipase A2 catalytic domain"/>
    <property type="match status" value="2"/>
</dbReference>
<dbReference type="Pfam" id="PF01734">
    <property type="entry name" value="Patatin"/>
    <property type="match status" value="1"/>
</dbReference>
<dbReference type="InterPro" id="IPR001423">
    <property type="entry name" value="LysoPLipase_patatin_CS"/>
</dbReference>
<dbReference type="SUPFAM" id="SSF52151">
    <property type="entry name" value="FabD/lysophospholipase-like"/>
    <property type="match status" value="1"/>
</dbReference>
<organism evidence="8 9">
    <name type="scientific">Nocardia tenerifensis</name>
    <dbReference type="NCBI Taxonomy" id="228006"/>
    <lineage>
        <taxon>Bacteria</taxon>
        <taxon>Bacillati</taxon>
        <taxon>Actinomycetota</taxon>
        <taxon>Actinomycetes</taxon>
        <taxon>Mycobacteriales</taxon>
        <taxon>Nocardiaceae</taxon>
        <taxon>Nocardia</taxon>
    </lineage>
</organism>
<gene>
    <name evidence="8" type="ORF">DFR70_1011058</name>
</gene>
<evidence type="ECO:0000259" key="7">
    <source>
        <dbReference type="PROSITE" id="PS51635"/>
    </source>
</evidence>
<dbReference type="RefSeq" id="WP_051187962.1">
    <property type="nucleotide sequence ID" value="NZ_QJKF01000001.1"/>
</dbReference>
<dbReference type="PANTHER" id="PTHR14226:SF76">
    <property type="entry name" value="NTE FAMILY PROTEIN RSSA"/>
    <property type="match status" value="1"/>
</dbReference>
<dbReference type="GO" id="GO:0016042">
    <property type="term" value="P:lipid catabolic process"/>
    <property type="evidence" value="ECO:0007669"/>
    <property type="project" value="UniProtKB-UniRule"/>
</dbReference>
<evidence type="ECO:0000256" key="3">
    <source>
        <dbReference type="ARBA" id="ARBA00022963"/>
    </source>
</evidence>
<dbReference type="GO" id="GO:0004622">
    <property type="term" value="F:phosphatidylcholine lysophospholipase activity"/>
    <property type="evidence" value="ECO:0007669"/>
    <property type="project" value="InterPro"/>
</dbReference>
<feature type="region of interest" description="Disordered" evidence="6">
    <location>
        <begin position="290"/>
        <end position="309"/>
    </location>
</feature>
<feature type="compositionally biased region" description="Acidic residues" evidence="6">
    <location>
        <begin position="297"/>
        <end position="309"/>
    </location>
</feature>
<dbReference type="InterPro" id="IPR016035">
    <property type="entry name" value="Acyl_Trfase/lysoPLipase"/>
</dbReference>
<dbReference type="PANTHER" id="PTHR14226">
    <property type="entry name" value="NEUROPATHY TARGET ESTERASE/SWISS CHEESE D.MELANOGASTER"/>
    <property type="match status" value="1"/>
</dbReference>
<dbReference type="PROSITE" id="PS01237">
    <property type="entry name" value="UPF0028"/>
    <property type="match status" value="1"/>
</dbReference>
<dbReference type="InterPro" id="IPR002641">
    <property type="entry name" value="PNPLA_dom"/>
</dbReference>
<comment type="caution">
    <text evidence="8">The sequence shown here is derived from an EMBL/GenBank/DDBJ whole genome shotgun (WGS) entry which is preliminary data.</text>
</comment>
<evidence type="ECO:0000256" key="4">
    <source>
        <dbReference type="ARBA" id="ARBA00023098"/>
    </source>
</evidence>
<keyword evidence="3 5" id="KW-0442">Lipid degradation</keyword>
<feature type="active site" description="Nucleophile" evidence="5">
    <location>
        <position position="42"/>
    </location>
</feature>
<keyword evidence="9" id="KW-1185">Reference proteome</keyword>
<comment type="caution">
    <text evidence="5">Lacks conserved residue(s) required for the propagation of feature annotation.</text>
</comment>
<sequence length="309" mass="32285">MPTHKRVKLALGSGGARGYAHIGVLAELRERGYEVVGVAGSSMGALVGGLLAAGRLDEFTSWATTLGQFEVVRLLDPALAEPGVIRAAKVLGHLRDLLGTLRIEDLAIPYVAVATDLTAGRSVWFQSGDLDSAIRASIAIPGFITPVLVDGHVLVDGGVLDPLPVVATMALGPGDLTIGVDLSAAPDPAYDRMPARTNRLGHWLRTPARRHARPDTEPHPLAGVGALDVAQRAIDLMLAALTRTHLAAHPPDLVIGVPLNVCGTMDFHRAEEMIAVGRALAATALDAVADTGRDPVADEEPGDDSAERP</sequence>
<evidence type="ECO:0000256" key="5">
    <source>
        <dbReference type="PROSITE-ProRule" id="PRU01161"/>
    </source>
</evidence>
<feature type="short sequence motif" description="GXSXG" evidence="5">
    <location>
        <begin position="40"/>
        <end position="44"/>
    </location>
</feature>
<feature type="domain" description="PNPLA" evidence="7">
    <location>
        <begin position="9"/>
        <end position="169"/>
    </location>
</feature>
<proteinExistence type="inferred from homology"/>
<evidence type="ECO:0000256" key="2">
    <source>
        <dbReference type="ARBA" id="ARBA00022801"/>
    </source>
</evidence>
<dbReference type="GO" id="GO:0046470">
    <property type="term" value="P:phosphatidylcholine metabolic process"/>
    <property type="evidence" value="ECO:0007669"/>
    <property type="project" value="InterPro"/>
</dbReference>
<dbReference type="AlphaFoldDB" id="A0A318L0H3"/>
<dbReference type="OrthoDB" id="5290098at2"/>
<evidence type="ECO:0000256" key="6">
    <source>
        <dbReference type="SAM" id="MobiDB-lite"/>
    </source>
</evidence>